<organism evidence="1 2">
    <name type="scientific">Xanthomonas citri pv. citri</name>
    <dbReference type="NCBI Taxonomy" id="611301"/>
    <lineage>
        <taxon>Bacteria</taxon>
        <taxon>Pseudomonadati</taxon>
        <taxon>Pseudomonadota</taxon>
        <taxon>Gammaproteobacteria</taxon>
        <taxon>Lysobacterales</taxon>
        <taxon>Lysobacteraceae</taxon>
        <taxon>Xanthomonas</taxon>
    </lineage>
</organism>
<name>A0A8I0H627_XANCI</name>
<feature type="non-terminal residue" evidence="1">
    <location>
        <position position="97"/>
    </location>
</feature>
<reference evidence="1" key="1">
    <citation type="submission" date="2020-01" db="EMBL/GenBank/DDBJ databases">
        <authorList>
            <person name="Richard D."/>
        </authorList>
    </citation>
    <scope>NUCLEOTIDE SEQUENCE</scope>
    <source>
        <strain evidence="1">JP541</strain>
    </source>
</reference>
<comment type="caution">
    <text evidence="1">The sequence shown here is derived from an EMBL/GenBank/DDBJ whole genome shotgun (WGS) entry which is preliminary data.</text>
</comment>
<dbReference type="Proteomes" id="UP000653002">
    <property type="component" value="Unassembled WGS sequence"/>
</dbReference>
<evidence type="ECO:0000313" key="2">
    <source>
        <dbReference type="Proteomes" id="UP000653002"/>
    </source>
</evidence>
<accession>A0A8I0H627</accession>
<evidence type="ECO:0000313" key="1">
    <source>
        <dbReference type="EMBL" id="MBD4336614.1"/>
    </source>
</evidence>
<dbReference type="AlphaFoldDB" id="A0A8I0H627"/>
<dbReference type="EMBL" id="JAABFR010000817">
    <property type="protein sequence ID" value="MBD4336614.1"/>
    <property type="molecule type" value="Genomic_DNA"/>
</dbReference>
<feature type="non-terminal residue" evidence="1">
    <location>
        <position position="1"/>
    </location>
</feature>
<sequence>LLVQLEAKGTPNLDAGIILGNWNRRLWLRRIEMRKFTGFHLKFKVEEQDIAEGTLRFYLIVESPGELQIRNLTLTRKERGPQVTVIPAEEFQKHGLL</sequence>
<protein>
    <submittedName>
        <fullName evidence="1">Uncharacterized protein</fullName>
    </submittedName>
</protein>
<gene>
    <name evidence="1" type="ORF">GUH15_11210</name>
</gene>
<proteinExistence type="predicted"/>